<reference evidence="3" key="2">
    <citation type="journal article" date="2021" name="Microbiome">
        <title>Successional dynamics and alternative stable states in a saline activated sludge microbial community over 9 years.</title>
        <authorList>
            <person name="Wang Y."/>
            <person name="Ye J."/>
            <person name="Ju F."/>
            <person name="Liu L."/>
            <person name="Boyd J.A."/>
            <person name="Deng Y."/>
            <person name="Parks D.H."/>
            <person name="Jiang X."/>
            <person name="Yin X."/>
            <person name="Woodcroft B.J."/>
            <person name="Tyson G.W."/>
            <person name="Hugenholtz P."/>
            <person name="Polz M.F."/>
            <person name="Zhang T."/>
        </authorList>
    </citation>
    <scope>NUCLEOTIDE SEQUENCE</scope>
    <source>
        <strain evidence="3">HKST-UBA02</strain>
    </source>
</reference>
<dbReference type="EMBL" id="JAGQHS010000031">
    <property type="protein sequence ID" value="MCA9755765.1"/>
    <property type="molecule type" value="Genomic_DNA"/>
</dbReference>
<feature type="domain" description="Putative regulatory protein FmdB zinc ribbon" evidence="2">
    <location>
        <begin position="1"/>
        <end position="41"/>
    </location>
</feature>
<name>A0A956SCV2_UNCEI</name>
<accession>A0A956SCV2</accession>
<comment type="caution">
    <text evidence="3">The sequence shown here is derived from an EMBL/GenBank/DDBJ whole genome shotgun (WGS) entry which is preliminary data.</text>
</comment>
<dbReference type="SMART" id="SM00834">
    <property type="entry name" value="CxxC_CXXC_SSSS"/>
    <property type="match status" value="1"/>
</dbReference>
<protein>
    <submittedName>
        <fullName evidence="3">Zinc ribbon domain-containing protein</fullName>
    </submittedName>
</protein>
<proteinExistence type="predicted"/>
<dbReference type="NCBIfam" id="TIGR02605">
    <property type="entry name" value="CxxC_CxxC_SSSS"/>
    <property type="match status" value="1"/>
</dbReference>
<dbReference type="InterPro" id="IPR013429">
    <property type="entry name" value="Regulatory_FmdB_Zinc_ribbon"/>
</dbReference>
<dbReference type="AlphaFoldDB" id="A0A956SCV2"/>
<reference evidence="3" key="1">
    <citation type="submission" date="2020-04" db="EMBL/GenBank/DDBJ databases">
        <authorList>
            <person name="Zhang T."/>
        </authorList>
    </citation>
    <scope>NUCLEOTIDE SEQUENCE</scope>
    <source>
        <strain evidence="3">HKST-UBA02</strain>
    </source>
</reference>
<dbReference type="Proteomes" id="UP000739538">
    <property type="component" value="Unassembled WGS sequence"/>
</dbReference>
<dbReference type="PANTHER" id="PTHR34404">
    <property type="entry name" value="REGULATORY PROTEIN, FMDB FAMILY"/>
    <property type="match status" value="1"/>
</dbReference>
<organism evidence="3 4">
    <name type="scientific">Eiseniibacteriota bacterium</name>
    <dbReference type="NCBI Taxonomy" id="2212470"/>
    <lineage>
        <taxon>Bacteria</taxon>
        <taxon>Candidatus Eiseniibacteriota</taxon>
    </lineage>
</organism>
<gene>
    <name evidence="3" type="ORF">KDA27_08190</name>
</gene>
<evidence type="ECO:0000259" key="2">
    <source>
        <dbReference type="SMART" id="SM00834"/>
    </source>
</evidence>
<evidence type="ECO:0000313" key="4">
    <source>
        <dbReference type="Proteomes" id="UP000739538"/>
    </source>
</evidence>
<evidence type="ECO:0000256" key="1">
    <source>
        <dbReference type="SAM" id="MobiDB-lite"/>
    </source>
</evidence>
<dbReference type="PANTHER" id="PTHR34404:SF2">
    <property type="entry name" value="CONSERVED SERINE RICH PROTEIN"/>
    <property type="match status" value="1"/>
</dbReference>
<dbReference type="Pfam" id="PF09723">
    <property type="entry name" value="Zn_ribbon_8"/>
    <property type="match status" value="1"/>
</dbReference>
<feature type="region of interest" description="Disordered" evidence="1">
    <location>
        <begin position="66"/>
        <end position="116"/>
    </location>
</feature>
<feature type="compositionally biased region" description="Low complexity" evidence="1">
    <location>
        <begin position="69"/>
        <end position="93"/>
    </location>
</feature>
<dbReference type="Gene3D" id="2.20.28.30">
    <property type="entry name" value="RNA polymerase ii, chain L"/>
    <property type="match status" value="1"/>
</dbReference>
<feature type="compositionally biased region" description="Polar residues" evidence="1">
    <location>
        <begin position="107"/>
        <end position="116"/>
    </location>
</feature>
<evidence type="ECO:0000313" key="3">
    <source>
        <dbReference type="EMBL" id="MCA9755765.1"/>
    </source>
</evidence>
<sequence>MPTYEYVCNSCGHEFELFQKMSDPPAKKCPECKGKVTKKIGAGAGLIFKGSGFYITDYRSEGYKKAAAAEKSGSSSGESSGSSSKAKSSSSGKSESKADSKPKSGQKRTSGTKSAD</sequence>